<dbReference type="STRING" id="633194.SAMN05421759_10610"/>
<reference evidence="3" key="1">
    <citation type="submission" date="2017-01" db="EMBL/GenBank/DDBJ databases">
        <authorList>
            <person name="Varghese N."/>
            <person name="Submissions S."/>
        </authorList>
    </citation>
    <scope>NUCLEOTIDE SEQUENCE [LARGE SCALE GENOMIC DNA]</scope>
    <source>
        <strain evidence="3">DSM 29430</strain>
    </source>
</reference>
<sequence>MEEEAAIGLGGAFAALGSGLVWVIQNIALAFYNFGYAITHPGLWLDWSNKEAIMRFVYYGGSTEFFFVVFTAFLVLTGVGLWKNSIMWGAVRGLEGLANVLGRVFAWAGLLMVIQQVVIVFMQRIFTRPDISFGFGIPLSFDISWWAEELKLYNALVVALCLTYTFVQKGHVRVDLVYAAVSFRTKRVIDMFGSLFFTMPMAVLIWLYAWFFMWRHLIVPNPSASDTLDRLLLKSRALRWNVETIGFSPNGFTGYFLFKILLLSIAGLIFLQAIAFFYRSYLEWKEGPESEDKYLDIDRLDDPVEVHADRVDI</sequence>
<dbReference type="RefSeq" id="WP_076448179.1">
    <property type="nucleotide sequence ID" value="NZ_FTOQ01000006.1"/>
</dbReference>
<gene>
    <name evidence="2" type="ORF">SAMN05421759_10610</name>
</gene>
<accession>A0A1N7MWW7</accession>
<proteinExistence type="predicted"/>
<dbReference type="EMBL" id="FTOQ01000006">
    <property type="protein sequence ID" value="SIS90580.1"/>
    <property type="molecule type" value="Genomic_DNA"/>
</dbReference>
<feature type="transmembrane region" description="Helical" evidence="1">
    <location>
        <begin position="56"/>
        <end position="83"/>
    </location>
</feature>
<evidence type="ECO:0000313" key="3">
    <source>
        <dbReference type="Proteomes" id="UP000186684"/>
    </source>
</evidence>
<dbReference type="OrthoDB" id="9794346at2"/>
<name>A0A1N7MWW7_9RHOB</name>
<evidence type="ECO:0008006" key="4">
    <source>
        <dbReference type="Google" id="ProtNLM"/>
    </source>
</evidence>
<dbReference type="AlphaFoldDB" id="A0A1N7MWW7"/>
<evidence type="ECO:0000256" key="1">
    <source>
        <dbReference type="SAM" id="Phobius"/>
    </source>
</evidence>
<feature type="transmembrane region" description="Helical" evidence="1">
    <location>
        <begin position="12"/>
        <end position="36"/>
    </location>
</feature>
<organism evidence="2 3">
    <name type="scientific">Roseivivax lentus</name>
    <dbReference type="NCBI Taxonomy" id="633194"/>
    <lineage>
        <taxon>Bacteria</taxon>
        <taxon>Pseudomonadati</taxon>
        <taxon>Pseudomonadota</taxon>
        <taxon>Alphaproteobacteria</taxon>
        <taxon>Rhodobacterales</taxon>
        <taxon>Roseobacteraceae</taxon>
        <taxon>Roseivivax</taxon>
    </lineage>
</organism>
<evidence type="ECO:0000313" key="2">
    <source>
        <dbReference type="EMBL" id="SIS90580.1"/>
    </source>
</evidence>
<keyword evidence="3" id="KW-1185">Reference proteome</keyword>
<dbReference type="Proteomes" id="UP000186684">
    <property type="component" value="Unassembled WGS sequence"/>
</dbReference>
<keyword evidence="1" id="KW-0812">Transmembrane</keyword>
<keyword evidence="1" id="KW-1133">Transmembrane helix</keyword>
<keyword evidence="1" id="KW-0472">Membrane</keyword>
<protein>
    <recommendedName>
        <fullName evidence="4">Tripartite ATP-independent transporter, DctQ component</fullName>
    </recommendedName>
</protein>
<feature type="transmembrane region" description="Helical" evidence="1">
    <location>
        <begin position="188"/>
        <end position="211"/>
    </location>
</feature>
<feature type="transmembrane region" description="Helical" evidence="1">
    <location>
        <begin position="256"/>
        <end position="278"/>
    </location>
</feature>
<feature type="transmembrane region" description="Helical" evidence="1">
    <location>
        <begin position="104"/>
        <end position="126"/>
    </location>
</feature>